<feature type="compositionally biased region" description="Polar residues" evidence="1">
    <location>
        <begin position="165"/>
        <end position="189"/>
    </location>
</feature>
<accession>A0ABY5T319</accession>
<feature type="compositionally biased region" description="Basic and acidic residues" evidence="1">
    <location>
        <begin position="20"/>
        <end position="51"/>
    </location>
</feature>
<feature type="compositionally biased region" description="Basic and acidic residues" evidence="1">
    <location>
        <begin position="140"/>
        <end position="164"/>
    </location>
</feature>
<gene>
    <name evidence="2" type="ORF">L1F33_02975</name>
</gene>
<proteinExistence type="predicted"/>
<feature type="compositionally biased region" description="Low complexity" evidence="1">
    <location>
        <begin position="52"/>
        <end position="65"/>
    </location>
</feature>
<evidence type="ECO:0000313" key="2">
    <source>
        <dbReference type="EMBL" id="UVI39939.1"/>
    </source>
</evidence>
<protein>
    <recommendedName>
        <fullName evidence="4">DUF3618 domain-containing protein</fullName>
    </recommendedName>
</protein>
<dbReference type="RefSeq" id="WP_265559766.1">
    <property type="nucleotide sequence ID" value="NZ_CP092471.1"/>
</dbReference>
<dbReference type="EMBL" id="CP092471">
    <property type="protein sequence ID" value="UVI39939.1"/>
    <property type="molecule type" value="Genomic_DNA"/>
</dbReference>
<evidence type="ECO:0000256" key="1">
    <source>
        <dbReference type="SAM" id="MobiDB-lite"/>
    </source>
</evidence>
<feature type="region of interest" description="Disordered" evidence="1">
    <location>
        <begin position="1"/>
        <end position="78"/>
    </location>
</feature>
<feature type="region of interest" description="Disordered" evidence="1">
    <location>
        <begin position="140"/>
        <end position="189"/>
    </location>
</feature>
<evidence type="ECO:0000313" key="3">
    <source>
        <dbReference type="Proteomes" id="UP001065265"/>
    </source>
</evidence>
<keyword evidence="3" id="KW-1185">Reference proteome</keyword>
<sequence length="189" mass="20242">MPPTSNDKSFSSDANPNEASDIKSELKSDAHDLKDSAKRRAEDEAETRKDQATGAARSTSSALRTAADDLEGDDQAPEWLTAGFRQAADGLAEMADAVEGKSAREIGHRTSRFARENPAAFLAGSAALGFTLARFLRAGAEHEHHDPGQGVRKDYAPSQTRDESTISSSDRMNGPSSFSTTSRQTGEVR</sequence>
<name>A0ABY5T319_9SPHN</name>
<dbReference type="Proteomes" id="UP001065265">
    <property type="component" value="Chromosome"/>
</dbReference>
<organism evidence="2 3">
    <name type="scientific">Qipengyuania spongiae</name>
    <dbReference type="NCBI Taxonomy" id="2909673"/>
    <lineage>
        <taxon>Bacteria</taxon>
        <taxon>Pseudomonadati</taxon>
        <taxon>Pseudomonadota</taxon>
        <taxon>Alphaproteobacteria</taxon>
        <taxon>Sphingomonadales</taxon>
        <taxon>Erythrobacteraceae</taxon>
        <taxon>Qipengyuania</taxon>
    </lineage>
</organism>
<evidence type="ECO:0008006" key="4">
    <source>
        <dbReference type="Google" id="ProtNLM"/>
    </source>
</evidence>
<reference evidence="2" key="1">
    <citation type="submission" date="2022-02" db="EMBL/GenBank/DDBJ databases">
        <title>Qipengyuania spongiae sp. nov., isolated from marine sponge.</title>
        <authorList>
            <person name="Li Z."/>
            <person name="Zhang M."/>
        </authorList>
    </citation>
    <scope>NUCLEOTIDE SEQUENCE</scope>
    <source>
        <strain evidence="2">PHS-Z21</strain>
    </source>
</reference>
<feature type="compositionally biased region" description="Polar residues" evidence="1">
    <location>
        <begin position="1"/>
        <end position="18"/>
    </location>
</feature>